<proteinExistence type="predicted"/>
<evidence type="ECO:0000313" key="1">
    <source>
        <dbReference type="EMBL" id="MBB6164848.1"/>
    </source>
</evidence>
<protein>
    <submittedName>
        <fullName evidence="1">Uncharacterized protein</fullName>
    </submittedName>
</protein>
<gene>
    <name evidence="1" type="ORF">HNQ72_004693</name>
</gene>
<evidence type="ECO:0000313" key="2">
    <source>
        <dbReference type="Proteomes" id="UP000547879"/>
    </source>
</evidence>
<organism evidence="1 2">
    <name type="scientific">Rhizobium wenxiniae</name>
    <dbReference type="NCBI Taxonomy" id="1737357"/>
    <lineage>
        <taxon>Bacteria</taxon>
        <taxon>Pseudomonadati</taxon>
        <taxon>Pseudomonadota</taxon>
        <taxon>Alphaproteobacteria</taxon>
        <taxon>Hyphomicrobiales</taxon>
        <taxon>Rhizobiaceae</taxon>
        <taxon>Rhizobium/Agrobacterium group</taxon>
        <taxon>Rhizobium</taxon>
    </lineage>
</organism>
<reference evidence="1 2" key="1">
    <citation type="submission" date="2020-08" db="EMBL/GenBank/DDBJ databases">
        <title>Genomic Encyclopedia of Type Strains, Phase IV (KMG-IV): sequencing the most valuable type-strain genomes for metagenomic binning, comparative biology and taxonomic classification.</title>
        <authorList>
            <person name="Goeker M."/>
        </authorList>
    </citation>
    <scope>NUCLEOTIDE SEQUENCE [LARGE SCALE GENOMIC DNA]</scope>
    <source>
        <strain evidence="1 2">DSM 100734</strain>
    </source>
</reference>
<dbReference type="EMBL" id="JACHEG010000006">
    <property type="protein sequence ID" value="MBB6164848.1"/>
    <property type="molecule type" value="Genomic_DNA"/>
</dbReference>
<accession>A0A7X0D286</accession>
<comment type="caution">
    <text evidence="1">The sequence shown here is derived from an EMBL/GenBank/DDBJ whole genome shotgun (WGS) entry which is preliminary data.</text>
</comment>
<sequence length="30" mass="3060">MTTEAVANGQETNADAKIGTVLPTGRIVAM</sequence>
<dbReference type="AlphaFoldDB" id="A0A7X0D286"/>
<keyword evidence="2" id="KW-1185">Reference proteome</keyword>
<dbReference type="Proteomes" id="UP000547879">
    <property type="component" value="Unassembled WGS sequence"/>
</dbReference>
<name>A0A7X0D286_9HYPH</name>